<gene>
    <name evidence="2" type="ORF">PMAYCL1PPCAC_21514</name>
</gene>
<proteinExistence type="predicted"/>
<evidence type="ECO:0000313" key="3">
    <source>
        <dbReference type="Proteomes" id="UP001328107"/>
    </source>
</evidence>
<reference evidence="3" key="1">
    <citation type="submission" date="2022-10" db="EMBL/GenBank/DDBJ databases">
        <title>Genome assembly of Pristionchus species.</title>
        <authorList>
            <person name="Yoshida K."/>
            <person name="Sommer R.J."/>
        </authorList>
    </citation>
    <scope>NUCLEOTIDE SEQUENCE [LARGE SCALE GENOMIC DNA]</scope>
    <source>
        <strain evidence="3">RS5460</strain>
    </source>
</reference>
<dbReference type="AlphaFoldDB" id="A0AAN5CVE5"/>
<keyword evidence="3" id="KW-1185">Reference proteome</keyword>
<dbReference type="EMBL" id="BTRK01000005">
    <property type="protein sequence ID" value="GMR51319.1"/>
    <property type="molecule type" value="Genomic_DNA"/>
</dbReference>
<name>A0AAN5CVE5_9BILA</name>
<organism evidence="2 3">
    <name type="scientific">Pristionchus mayeri</name>
    <dbReference type="NCBI Taxonomy" id="1317129"/>
    <lineage>
        <taxon>Eukaryota</taxon>
        <taxon>Metazoa</taxon>
        <taxon>Ecdysozoa</taxon>
        <taxon>Nematoda</taxon>
        <taxon>Chromadorea</taxon>
        <taxon>Rhabditida</taxon>
        <taxon>Rhabditina</taxon>
        <taxon>Diplogasteromorpha</taxon>
        <taxon>Diplogasteroidea</taxon>
        <taxon>Neodiplogasteridae</taxon>
        <taxon>Pristionchus</taxon>
    </lineage>
</organism>
<sequence>MIRTNYLCLARTVLELFFRFLQPPFPVTITRCKTGNVVQQCGNYDFCFYDDWRCSIAGANTAGLEQYRFRIHPKEFSTPTSTPTLPAEATACPSSRSTVRNRRHYWG</sequence>
<evidence type="ECO:0000256" key="1">
    <source>
        <dbReference type="SAM" id="MobiDB-lite"/>
    </source>
</evidence>
<dbReference type="Proteomes" id="UP001328107">
    <property type="component" value="Unassembled WGS sequence"/>
</dbReference>
<accession>A0AAN5CVE5</accession>
<feature type="region of interest" description="Disordered" evidence="1">
    <location>
        <begin position="78"/>
        <end position="107"/>
    </location>
</feature>
<protein>
    <submittedName>
        <fullName evidence="2">Uncharacterized protein</fullName>
    </submittedName>
</protein>
<evidence type="ECO:0000313" key="2">
    <source>
        <dbReference type="EMBL" id="GMR51319.1"/>
    </source>
</evidence>
<comment type="caution">
    <text evidence="2">The sequence shown here is derived from an EMBL/GenBank/DDBJ whole genome shotgun (WGS) entry which is preliminary data.</text>
</comment>